<feature type="transmembrane region" description="Helical" evidence="1">
    <location>
        <begin position="431"/>
        <end position="449"/>
    </location>
</feature>
<evidence type="ECO:0000313" key="3">
    <source>
        <dbReference type="Proteomes" id="UP000297861"/>
    </source>
</evidence>
<protein>
    <submittedName>
        <fullName evidence="2">Uncharacterized protein</fullName>
    </submittedName>
</protein>
<accession>A0A4Y8L1Z3</accession>
<comment type="caution">
    <text evidence="2">The sequence shown here is derived from an EMBL/GenBank/DDBJ whole genome shotgun (WGS) entry which is preliminary data.</text>
</comment>
<evidence type="ECO:0000256" key="1">
    <source>
        <dbReference type="SAM" id="Phobius"/>
    </source>
</evidence>
<sequence>MLDKIQKYLLLNHPLLWNIRIVPVLGFTILVNVLFFLIGYFSSSIDFSKSNYYDDFIDSGILYFSIGLICVLTLIIWLIFYSKNNAFKSFYPRSAKSLYLEWVLIYTIIFMSILPFFSLNVGSTMKKRSYATEKEALKAVETLNMIKILIPTDKTNYYREYPDEETAIIENKRKTMSLDSAVILAEGQNVYYENYPDFAQLSLINYQEYTPIYVSSGYDHYGLKNSETVKEWLKGQDKEKIAHLMDDFLLLHTDRHLKTNLNRDLWLKLVYNPSKYPVGDFNLIRPYNLENSEYNYRSYNYKSNNSNSYNNIEYYVQFEELKSGYEKVFDAYDTPLFNPIALLIVLCVSGVFSLLIFSYRVTSGKAWLIAFVSLGIFLFVDGLFSLISGVSGFFAYHVVLLILFGVELANILSRNSNLQNKGRSNIYVNHLLWFIPAVPAILFFFVYSICSSGCYDSDGINQNTLGCIWYRFMDDHIAEFVLGNVCLTFVSMWFFIRYVLLRWKSLPEE</sequence>
<dbReference type="RefSeq" id="WP_134437135.1">
    <property type="nucleotide sequence ID" value="NZ_SOML01000010.1"/>
</dbReference>
<dbReference type="STRING" id="1121485.GCA_000426485_01754"/>
<keyword evidence="1" id="KW-0472">Membrane</keyword>
<feature type="transmembrane region" description="Helical" evidence="1">
    <location>
        <begin position="21"/>
        <end position="41"/>
    </location>
</feature>
<feature type="transmembrane region" description="Helical" evidence="1">
    <location>
        <begin position="102"/>
        <end position="119"/>
    </location>
</feature>
<feature type="transmembrane region" description="Helical" evidence="1">
    <location>
        <begin position="336"/>
        <end position="359"/>
    </location>
</feature>
<keyword evidence="1" id="KW-0812">Transmembrane</keyword>
<name>A0A4Y8L1Z3_9BACT</name>
<evidence type="ECO:0000313" key="2">
    <source>
        <dbReference type="EMBL" id="TFD94752.1"/>
    </source>
</evidence>
<feature type="transmembrane region" description="Helical" evidence="1">
    <location>
        <begin position="480"/>
        <end position="500"/>
    </location>
</feature>
<gene>
    <name evidence="2" type="ORF">E2605_15440</name>
</gene>
<dbReference type="Proteomes" id="UP000297861">
    <property type="component" value="Unassembled WGS sequence"/>
</dbReference>
<dbReference type="EMBL" id="SOML01000010">
    <property type="protein sequence ID" value="TFD94752.1"/>
    <property type="molecule type" value="Genomic_DNA"/>
</dbReference>
<keyword evidence="3" id="KW-1185">Reference proteome</keyword>
<feature type="transmembrane region" description="Helical" evidence="1">
    <location>
        <begin position="61"/>
        <end position="81"/>
    </location>
</feature>
<feature type="transmembrane region" description="Helical" evidence="1">
    <location>
        <begin position="366"/>
        <end position="387"/>
    </location>
</feature>
<proteinExistence type="predicted"/>
<reference evidence="2 3" key="1">
    <citation type="submission" date="2019-03" db="EMBL/GenBank/DDBJ databases">
        <title>San Antonio Military Medical Center submission to MRSN (WRAIR), pending publication.</title>
        <authorList>
            <person name="Blyth D.M."/>
            <person name="Mccarthy S.L."/>
            <person name="Schall S.E."/>
            <person name="Stam J.A."/>
            <person name="Ong A.C."/>
            <person name="Mcgann P.T."/>
        </authorList>
    </citation>
    <scope>NUCLEOTIDE SEQUENCE [LARGE SCALE GENOMIC DNA]</scope>
    <source>
        <strain evidence="2 3">MRSN571793</strain>
    </source>
</reference>
<organism evidence="2 3">
    <name type="scientific">Dysgonomonas capnocytophagoides</name>
    <dbReference type="NCBI Taxonomy" id="45254"/>
    <lineage>
        <taxon>Bacteria</taxon>
        <taxon>Pseudomonadati</taxon>
        <taxon>Bacteroidota</taxon>
        <taxon>Bacteroidia</taxon>
        <taxon>Bacteroidales</taxon>
        <taxon>Dysgonomonadaceae</taxon>
        <taxon>Dysgonomonas</taxon>
    </lineage>
</organism>
<dbReference type="OrthoDB" id="996104at2"/>
<keyword evidence="1" id="KW-1133">Transmembrane helix</keyword>
<feature type="transmembrane region" description="Helical" evidence="1">
    <location>
        <begin position="393"/>
        <end position="411"/>
    </location>
</feature>
<dbReference type="AlphaFoldDB" id="A0A4Y8L1Z3"/>